<dbReference type="Gene3D" id="2.170.270.10">
    <property type="entry name" value="SET domain"/>
    <property type="match status" value="2"/>
</dbReference>
<evidence type="ECO:0000256" key="9">
    <source>
        <dbReference type="ARBA" id="ARBA00093680"/>
    </source>
</evidence>
<dbReference type="PROSITE" id="PS01360">
    <property type="entry name" value="ZF_MYND_1"/>
    <property type="match status" value="1"/>
</dbReference>
<evidence type="ECO:0000256" key="2">
    <source>
        <dbReference type="ARBA" id="ARBA00022679"/>
    </source>
</evidence>
<dbReference type="InterPro" id="IPR011990">
    <property type="entry name" value="TPR-like_helical_dom_sf"/>
</dbReference>
<proteinExistence type="predicted"/>
<dbReference type="EMBL" id="GDHC01011312">
    <property type="protein sequence ID" value="JAQ07317.1"/>
    <property type="molecule type" value="Transcribed_RNA"/>
</dbReference>
<dbReference type="GO" id="GO:0008276">
    <property type="term" value="F:protein methyltransferase activity"/>
    <property type="evidence" value="ECO:0007669"/>
    <property type="project" value="UniProtKB-ARBA"/>
</dbReference>
<accession>A0A146LKN8</accession>
<dbReference type="PANTHER" id="PTHR46165:SF6">
    <property type="entry name" value="SET AND MYND DOMAIN-CONTAINING PROTEIN 4-LIKE PROTEIN"/>
    <property type="match status" value="1"/>
</dbReference>
<evidence type="ECO:0000256" key="8">
    <source>
        <dbReference type="ARBA" id="ARBA00093635"/>
    </source>
</evidence>
<dbReference type="GO" id="GO:0005737">
    <property type="term" value="C:cytoplasm"/>
    <property type="evidence" value="ECO:0007669"/>
    <property type="project" value="TreeGrafter"/>
</dbReference>
<feature type="domain" description="MYND-type" evidence="12">
    <location>
        <begin position="269"/>
        <end position="308"/>
    </location>
</feature>
<evidence type="ECO:0000256" key="1">
    <source>
        <dbReference type="ARBA" id="ARBA00022603"/>
    </source>
</evidence>
<keyword evidence="6" id="KW-0862">Zinc</keyword>
<dbReference type="GO" id="GO:0008270">
    <property type="term" value="F:zinc ion binding"/>
    <property type="evidence" value="ECO:0007669"/>
    <property type="project" value="UniProtKB-KW"/>
</dbReference>
<dbReference type="GO" id="GO:0032259">
    <property type="term" value="P:methylation"/>
    <property type="evidence" value="ECO:0007669"/>
    <property type="project" value="UniProtKB-KW"/>
</dbReference>
<dbReference type="InterPro" id="IPR002893">
    <property type="entry name" value="Znf_MYND"/>
</dbReference>
<dbReference type="Gene3D" id="1.10.220.160">
    <property type="match status" value="1"/>
</dbReference>
<keyword evidence="1" id="KW-0489">Methyltransferase</keyword>
<evidence type="ECO:0000256" key="10">
    <source>
        <dbReference type="PROSITE-ProRule" id="PRU00134"/>
    </source>
</evidence>
<keyword evidence="3" id="KW-0949">S-adenosyl-L-methionine</keyword>
<dbReference type="InterPro" id="IPR052097">
    <property type="entry name" value="SET-MYND_domain_protein"/>
</dbReference>
<dbReference type="PANTHER" id="PTHR46165">
    <property type="entry name" value="SET AND MYND DOMAIN-CONTAINING PROTEIN 4"/>
    <property type="match status" value="1"/>
</dbReference>
<dbReference type="InterPro" id="IPR044421">
    <property type="entry name" value="SMYD4_SET"/>
</dbReference>
<organism evidence="13">
    <name type="scientific">Lygus hesperus</name>
    <name type="common">Western plant bug</name>
    <dbReference type="NCBI Taxonomy" id="30085"/>
    <lineage>
        <taxon>Eukaryota</taxon>
        <taxon>Metazoa</taxon>
        <taxon>Ecdysozoa</taxon>
        <taxon>Arthropoda</taxon>
        <taxon>Hexapoda</taxon>
        <taxon>Insecta</taxon>
        <taxon>Pterygota</taxon>
        <taxon>Neoptera</taxon>
        <taxon>Paraneoptera</taxon>
        <taxon>Hemiptera</taxon>
        <taxon>Heteroptera</taxon>
        <taxon>Panheteroptera</taxon>
        <taxon>Cimicomorpha</taxon>
        <taxon>Miridae</taxon>
        <taxon>Mirini</taxon>
        <taxon>Lygus</taxon>
    </lineage>
</organism>
<dbReference type="GO" id="GO:0008757">
    <property type="term" value="F:S-adenosylmethionine-dependent methyltransferase activity"/>
    <property type="evidence" value="ECO:0007669"/>
    <property type="project" value="UniProtKB-ARBA"/>
</dbReference>
<dbReference type="InterPro" id="IPR001214">
    <property type="entry name" value="SET_dom"/>
</dbReference>
<dbReference type="InterPro" id="IPR046341">
    <property type="entry name" value="SET_dom_sf"/>
</dbReference>
<dbReference type="GO" id="GO:0008170">
    <property type="term" value="F:N-methyltransferase activity"/>
    <property type="evidence" value="ECO:0007669"/>
    <property type="project" value="UniProtKB-ARBA"/>
</dbReference>
<evidence type="ECO:0000259" key="12">
    <source>
        <dbReference type="PROSITE" id="PS50865"/>
    </source>
</evidence>
<protein>
    <recommendedName>
        <fullName evidence="8">Protein-lysine N-methyltransferase SMYD4</fullName>
    </recommendedName>
    <alternativeName>
        <fullName evidence="9">SET and MYND domain-containing protein 4</fullName>
    </alternativeName>
</protein>
<dbReference type="Gene3D" id="6.10.140.2220">
    <property type="match status" value="1"/>
</dbReference>
<dbReference type="Pfam" id="PF00856">
    <property type="entry name" value="SET"/>
    <property type="match status" value="1"/>
</dbReference>
<evidence type="ECO:0000256" key="5">
    <source>
        <dbReference type="ARBA" id="ARBA00022771"/>
    </source>
</evidence>
<evidence type="ECO:0000256" key="7">
    <source>
        <dbReference type="ARBA" id="ARBA00093423"/>
    </source>
</evidence>
<dbReference type="SUPFAM" id="SSF144232">
    <property type="entry name" value="HIT/MYND zinc finger-like"/>
    <property type="match status" value="1"/>
</dbReference>
<comment type="function">
    <text evidence="7">Protein-lysine N-methyltransferase. Monomethylates PRMT5, modulating its transcriptional activity. May also act as a histone methyltransferase. Plays a critical role in cardiac development. Acts as a key epigenetic regulator of gene expression during cardiac development via its dual activities as a methyltransferase and negative regulator of HDAC1.</text>
</comment>
<dbReference type="SUPFAM" id="SSF48452">
    <property type="entry name" value="TPR-like"/>
    <property type="match status" value="1"/>
</dbReference>
<name>A0A146LKN8_LYGHE</name>
<evidence type="ECO:0000313" key="13">
    <source>
        <dbReference type="EMBL" id="JAQ07317.1"/>
    </source>
</evidence>
<dbReference type="CDD" id="cd10536">
    <property type="entry name" value="SET_SMYD4"/>
    <property type="match status" value="1"/>
</dbReference>
<reference evidence="13" key="1">
    <citation type="journal article" date="2016" name="Gigascience">
        <title>De novo construction of an expanded transcriptome assembly for the western tarnished plant bug, Lygus hesperus.</title>
        <authorList>
            <person name="Tassone E.E."/>
            <person name="Geib S.M."/>
            <person name="Hall B."/>
            <person name="Fabrick J.A."/>
            <person name="Brent C.S."/>
            <person name="Hull J.J."/>
        </authorList>
    </citation>
    <scope>NUCLEOTIDE SEQUENCE</scope>
</reference>
<dbReference type="GO" id="GO:0042826">
    <property type="term" value="F:histone deacetylase binding"/>
    <property type="evidence" value="ECO:0007669"/>
    <property type="project" value="TreeGrafter"/>
</dbReference>
<gene>
    <name evidence="13" type="primary">SMYD4_0</name>
    <name evidence="13" type="ORF">g.66507</name>
</gene>
<feature type="domain" description="SET" evidence="11">
    <location>
        <begin position="224"/>
        <end position="525"/>
    </location>
</feature>
<evidence type="ECO:0000256" key="3">
    <source>
        <dbReference type="ARBA" id="ARBA00022691"/>
    </source>
</evidence>
<dbReference type="SUPFAM" id="SSF82199">
    <property type="entry name" value="SET domain"/>
    <property type="match status" value="1"/>
</dbReference>
<evidence type="ECO:0000256" key="4">
    <source>
        <dbReference type="ARBA" id="ARBA00022723"/>
    </source>
</evidence>
<keyword evidence="2" id="KW-0808">Transferase</keyword>
<dbReference type="PROSITE" id="PS50280">
    <property type="entry name" value="SET"/>
    <property type="match status" value="1"/>
</dbReference>
<dbReference type="Gene3D" id="1.25.40.10">
    <property type="entry name" value="Tetratricopeptide repeat domain"/>
    <property type="match status" value="2"/>
</dbReference>
<evidence type="ECO:0000256" key="6">
    <source>
        <dbReference type="ARBA" id="ARBA00022833"/>
    </source>
</evidence>
<keyword evidence="4" id="KW-0479">Metal-binding</keyword>
<dbReference type="PROSITE" id="PS50865">
    <property type="entry name" value="ZF_MYND_2"/>
    <property type="match status" value="1"/>
</dbReference>
<sequence>MGNMRNLKLEDIVKDVTRFVAQSGMYYEAFNPTVQGIGEIYDVLEVTGLLPEVTTKTSKSDASSERLRASGNQAFVSDKNDMEALHFYTKAIGSAIPNGKVMALAYANRSAVTFALGEYGDSIKDIDRALSGNYPDHLKYKLVERRGKCYSALSQYDKALDDFRDFKALISKSNLGKEKIDLLNSQIDKLMKECTETSNTSPITNSEFPRLSHDPSPYIQCASNAVDIKFSPQMGRHVVAANDIFPGDVLAIEKPFASVLLPPSYDFFCDFCKKRCHSSVPCLYCCDIVFCNEVCREKSWSSHHSIECDLLPSLIAMGCDKMELLSIRILLIATECGKRFQKLIDSYFAESSKASPELKGFVDSKYLSDDYCSTHYLETNCDSRSSEDIFRRGTISACIIHVLKESTDFFKFCDFSVDVPDDLYRKFTVDSDLSLAHVVAGDLILRYLMSAPCNAHEIAEMRVWPTRNDLETESTEIGGAIYPFHSLINHSCDPNVVRHAFDGDIVVLSSIQKIKKGDQIFDNYGYHHAIHDVSIRQQHLKSQYYFTCECPACVDNWPLYQELPDGTPFYTTTGFEKAVQASSEKFSNILTNIKNGETSDETVKFLTQHLTLLHQNVKRPWKEYNQCQEAIKQCLSLKANHYVFKKKM</sequence>
<dbReference type="GO" id="GO:0005634">
    <property type="term" value="C:nucleus"/>
    <property type="evidence" value="ECO:0007669"/>
    <property type="project" value="TreeGrafter"/>
</dbReference>
<keyword evidence="5 10" id="KW-0863">Zinc-finger</keyword>
<dbReference type="AlphaFoldDB" id="A0A146LKN8"/>
<evidence type="ECO:0000259" key="11">
    <source>
        <dbReference type="PROSITE" id="PS50280"/>
    </source>
</evidence>